<accession>A0A9X1WE96</accession>
<dbReference type="EMBL" id="JALIEA010000008">
    <property type="protein sequence ID" value="MCJ7857419.1"/>
    <property type="molecule type" value="Genomic_DNA"/>
</dbReference>
<evidence type="ECO:0000256" key="4">
    <source>
        <dbReference type="ARBA" id="ARBA00023139"/>
    </source>
</evidence>
<evidence type="ECO:0000313" key="8">
    <source>
        <dbReference type="EMBL" id="MCJ7857419.1"/>
    </source>
</evidence>
<keyword evidence="4" id="KW-0564">Palmitate</keyword>
<proteinExistence type="predicted"/>
<protein>
    <submittedName>
        <fullName evidence="8">LppP/LprE family lipoprotein</fullName>
    </submittedName>
</protein>
<keyword evidence="3" id="KW-0472">Membrane</keyword>
<evidence type="ECO:0000256" key="1">
    <source>
        <dbReference type="ARBA" id="ARBA00022475"/>
    </source>
</evidence>
<keyword evidence="9" id="KW-1185">Reference proteome</keyword>
<evidence type="ECO:0000313" key="9">
    <source>
        <dbReference type="Proteomes" id="UP001139207"/>
    </source>
</evidence>
<dbReference type="AlphaFoldDB" id="A0A9X1WE96"/>
<dbReference type="Proteomes" id="UP001139207">
    <property type="component" value="Unassembled WGS sequence"/>
</dbReference>
<feature type="region of interest" description="Disordered" evidence="6">
    <location>
        <begin position="38"/>
        <end position="85"/>
    </location>
</feature>
<feature type="compositionally biased region" description="Low complexity" evidence="6">
    <location>
        <begin position="38"/>
        <end position="56"/>
    </location>
</feature>
<feature type="signal peptide" evidence="7">
    <location>
        <begin position="1"/>
        <end position="31"/>
    </location>
</feature>
<gene>
    <name evidence="8" type="ORF">MUN33_01630</name>
</gene>
<feature type="chain" id="PRO_5040912999" evidence="7">
    <location>
        <begin position="32"/>
        <end position="213"/>
    </location>
</feature>
<evidence type="ECO:0000256" key="2">
    <source>
        <dbReference type="ARBA" id="ARBA00022729"/>
    </source>
</evidence>
<organism evidence="8 9">
    <name type="scientific">Corynebacterium kalidii</name>
    <dbReference type="NCBI Taxonomy" id="2931982"/>
    <lineage>
        <taxon>Bacteria</taxon>
        <taxon>Bacillati</taxon>
        <taxon>Actinomycetota</taxon>
        <taxon>Actinomycetes</taxon>
        <taxon>Mycobacteriales</taxon>
        <taxon>Corynebacteriaceae</taxon>
        <taxon>Corynebacterium</taxon>
    </lineage>
</organism>
<dbReference type="RefSeq" id="WP_244803169.1">
    <property type="nucleotide sequence ID" value="NZ_JALIEA010000008.1"/>
</dbReference>
<evidence type="ECO:0000256" key="7">
    <source>
        <dbReference type="SAM" id="SignalP"/>
    </source>
</evidence>
<keyword evidence="1" id="KW-1003">Cell membrane</keyword>
<name>A0A9X1WE96_9CORY</name>
<dbReference type="Pfam" id="PF14041">
    <property type="entry name" value="Lipoprotein_21"/>
    <property type="match status" value="1"/>
</dbReference>
<keyword evidence="5 8" id="KW-0449">Lipoprotein</keyword>
<keyword evidence="2 7" id="KW-0732">Signal</keyword>
<dbReference type="PROSITE" id="PS51257">
    <property type="entry name" value="PROKAR_LIPOPROTEIN"/>
    <property type="match status" value="1"/>
</dbReference>
<evidence type="ECO:0000256" key="5">
    <source>
        <dbReference type="ARBA" id="ARBA00023288"/>
    </source>
</evidence>
<sequence length="213" mass="21916">MSTTSARAVPHTAAVLAAGMLLLGTALTACSAADDPDAPTAPITSTQTTVTTQPASDLPAPTTAESHNGDDDTKGSPTDTCSGLTGDEAVARWASDVPPNAENYPWAPAWAETDGYDSCADLSWIILPIEGGTVSSPYQIMLFHDGGYLGTATSEAYGFYPTVSRVDDATISVTWHWPRKGESNAGASGESTAQFTWDAATGSVAMSGEVPPV</sequence>
<comment type="caution">
    <text evidence="8">The sequence shown here is derived from an EMBL/GenBank/DDBJ whole genome shotgun (WGS) entry which is preliminary data.</text>
</comment>
<evidence type="ECO:0000256" key="6">
    <source>
        <dbReference type="SAM" id="MobiDB-lite"/>
    </source>
</evidence>
<reference evidence="8" key="1">
    <citation type="submission" date="2022-04" db="EMBL/GenBank/DDBJ databases">
        <title>Corynebacterium kalidii LD5P10.</title>
        <authorList>
            <person name="Sun J.Q."/>
        </authorList>
    </citation>
    <scope>NUCLEOTIDE SEQUENCE</scope>
    <source>
        <strain evidence="8">LD5P10</strain>
    </source>
</reference>
<dbReference type="InterPro" id="IPR025971">
    <property type="entry name" value="LppP/LprE"/>
</dbReference>
<evidence type="ECO:0000256" key="3">
    <source>
        <dbReference type="ARBA" id="ARBA00023136"/>
    </source>
</evidence>